<accession>A0ABR5SDC9</accession>
<comment type="caution">
    <text evidence="2">The sequence shown here is derived from an EMBL/GenBank/DDBJ whole genome shotgun (WGS) entry which is preliminary data.</text>
</comment>
<proteinExistence type="predicted"/>
<sequence length="161" mass="16813">MVRMRRLFGTRTHTVAWAGALVSLVGVLLLAARRLDSSGWIAGATSRDFAFVSGDRPGQLVAGAVLALVGGIVAAVCTVRLARTGTLRVLLAGIVPLVAGVVLLLAAPNPSFGWFAYAPLADEAVLPIPHTWQERVGQVAVLVGAVVTAFAVGRLSTQRRH</sequence>
<keyword evidence="1" id="KW-0472">Membrane</keyword>
<keyword evidence="3" id="KW-1185">Reference proteome</keyword>
<keyword evidence="1" id="KW-0812">Transmembrane</keyword>
<evidence type="ECO:0000313" key="3">
    <source>
        <dbReference type="Proteomes" id="UP000078335"/>
    </source>
</evidence>
<evidence type="ECO:0000313" key="2">
    <source>
        <dbReference type="EMBL" id="KTR42713.1"/>
    </source>
</evidence>
<gene>
    <name evidence="2" type="ORF">NS263_01375</name>
</gene>
<name>A0ABR5SDC9_9MICO</name>
<dbReference type="Proteomes" id="UP000078335">
    <property type="component" value="Unassembled WGS sequence"/>
</dbReference>
<organism evidence="2 3">
    <name type="scientific">Curtobacterium oceanosedimentum</name>
    <dbReference type="NCBI Taxonomy" id="465820"/>
    <lineage>
        <taxon>Bacteria</taxon>
        <taxon>Bacillati</taxon>
        <taxon>Actinomycetota</taxon>
        <taxon>Actinomycetes</taxon>
        <taxon>Micrococcales</taxon>
        <taxon>Microbacteriaceae</taxon>
        <taxon>Curtobacterium</taxon>
    </lineage>
</organism>
<feature type="transmembrane region" description="Helical" evidence="1">
    <location>
        <begin position="58"/>
        <end position="82"/>
    </location>
</feature>
<evidence type="ECO:0000256" key="1">
    <source>
        <dbReference type="SAM" id="Phobius"/>
    </source>
</evidence>
<keyword evidence="1" id="KW-1133">Transmembrane helix</keyword>
<feature type="transmembrane region" description="Helical" evidence="1">
    <location>
        <begin position="89"/>
        <end position="107"/>
    </location>
</feature>
<dbReference type="EMBL" id="LDRB01000006">
    <property type="protein sequence ID" value="KTR42713.1"/>
    <property type="molecule type" value="Genomic_DNA"/>
</dbReference>
<feature type="transmembrane region" description="Helical" evidence="1">
    <location>
        <begin position="136"/>
        <end position="155"/>
    </location>
</feature>
<protein>
    <submittedName>
        <fullName evidence="2">Uncharacterized protein</fullName>
    </submittedName>
</protein>
<reference evidence="2 3" key="1">
    <citation type="journal article" date="2016" name="Front. Microbiol.">
        <title>Genomic Resource of Rice Seed Associated Bacteria.</title>
        <authorList>
            <person name="Midha S."/>
            <person name="Bansal K."/>
            <person name="Sharma S."/>
            <person name="Kumar N."/>
            <person name="Patil P.P."/>
            <person name="Chaudhry V."/>
            <person name="Patil P.B."/>
        </authorList>
    </citation>
    <scope>NUCLEOTIDE SEQUENCE [LARGE SCALE GENOMIC DNA]</scope>
    <source>
        <strain evidence="2 3">NS263</strain>
    </source>
</reference>